<reference evidence="1 2" key="1">
    <citation type="submission" date="2016-09" db="EMBL/GenBank/DDBJ databases">
        <title>Rhizobium sp. nov., a novel species isolated from the rice rhizosphere.</title>
        <authorList>
            <person name="Zhao J."/>
            <person name="Zhang X."/>
        </authorList>
    </citation>
    <scope>NUCLEOTIDE SEQUENCE [LARGE SCALE GENOMIC DNA]</scope>
    <source>
        <strain evidence="1 2">1.7048</strain>
    </source>
</reference>
<sequence length="95" mass="11077">MVVRGRLWRLANPHLAEGERQSLVRQLMAGRRAVKDAVDADQRVKARQQVNDTKIALGERGPVWWSDGTPDYNRRFAKNTPYADWFAQWQESARR</sequence>
<dbReference type="AlphaFoldDB" id="A0A1Q9ARD2"/>
<dbReference type="EMBL" id="MKIP01000059">
    <property type="protein sequence ID" value="OLP58003.1"/>
    <property type="molecule type" value="Genomic_DNA"/>
</dbReference>
<dbReference type="Proteomes" id="UP000186364">
    <property type="component" value="Unassembled WGS sequence"/>
</dbReference>
<gene>
    <name evidence="1" type="ORF">BJF93_12970</name>
</gene>
<proteinExistence type="predicted"/>
<organism evidence="1 2">
    <name type="scientific">Xaviernesmea oryzae</name>
    <dbReference type="NCBI Taxonomy" id="464029"/>
    <lineage>
        <taxon>Bacteria</taxon>
        <taxon>Pseudomonadati</taxon>
        <taxon>Pseudomonadota</taxon>
        <taxon>Alphaproteobacteria</taxon>
        <taxon>Hyphomicrobiales</taxon>
        <taxon>Rhizobiaceae</taxon>
        <taxon>Rhizobium/Agrobacterium group</taxon>
        <taxon>Xaviernesmea</taxon>
    </lineage>
</organism>
<protein>
    <submittedName>
        <fullName evidence="1">Uncharacterized protein</fullName>
    </submittedName>
</protein>
<comment type="caution">
    <text evidence="1">The sequence shown here is derived from an EMBL/GenBank/DDBJ whole genome shotgun (WGS) entry which is preliminary data.</text>
</comment>
<evidence type="ECO:0000313" key="2">
    <source>
        <dbReference type="Proteomes" id="UP000186364"/>
    </source>
</evidence>
<evidence type="ECO:0000313" key="1">
    <source>
        <dbReference type="EMBL" id="OLP58003.1"/>
    </source>
</evidence>
<dbReference type="OrthoDB" id="34459at2"/>
<name>A0A1Q9ARD2_9HYPH</name>
<keyword evidence="2" id="KW-1185">Reference proteome</keyword>
<accession>A0A1Q9ARD2</accession>